<dbReference type="GeneID" id="24439257"/>
<dbReference type="AlphaFoldDB" id="W7XCD9"/>
<dbReference type="InterPro" id="IPR032675">
    <property type="entry name" value="LRR_dom_sf"/>
</dbReference>
<dbReference type="Proteomes" id="UP000009168">
    <property type="component" value="Unassembled WGS sequence"/>
</dbReference>
<reference evidence="2" key="1">
    <citation type="journal article" date="2006" name="PLoS Biol.">
        <title>Macronuclear genome sequence of the ciliate Tetrahymena thermophila, a model eukaryote.</title>
        <authorList>
            <person name="Eisen J.A."/>
            <person name="Coyne R.S."/>
            <person name="Wu M."/>
            <person name="Wu D."/>
            <person name="Thiagarajan M."/>
            <person name="Wortman J.R."/>
            <person name="Badger J.H."/>
            <person name="Ren Q."/>
            <person name="Amedeo P."/>
            <person name="Jones K.M."/>
            <person name="Tallon L.J."/>
            <person name="Delcher A.L."/>
            <person name="Salzberg S.L."/>
            <person name="Silva J.C."/>
            <person name="Haas B.J."/>
            <person name="Majoros W.H."/>
            <person name="Farzad M."/>
            <person name="Carlton J.M."/>
            <person name="Smith R.K. Jr."/>
            <person name="Garg J."/>
            <person name="Pearlman R.E."/>
            <person name="Karrer K.M."/>
            <person name="Sun L."/>
            <person name="Manning G."/>
            <person name="Elde N.C."/>
            <person name="Turkewitz A.P."/>
            <person name="Asai D.J."/>
            <person name="Wilkes D.E."/>
            <person name="Wang Y."/>
            <person name="Cai H."/>
            <person name="Collins K."/>
            <person name="Stewart B.A."/>
            <person name="Lee S.R."/>
            <person name="Wilamowska K."/>
            <person name="Weinberg Z."/>
            <person name="Ruzzo W.L."/>
            <person name="Wloga D."/>
            <person name="Gaertig J."/>
            <person name="Frankel J."/>
            <person name="Tsao C.-C."/>
            <person name="Gorovsky M.A."/>
            <person name="Keeling P.J."/>
            <person name="Waller R.F."/>
            <person name="Patron N.J."/>
            <person name="Cherry J.M."/>
            <person name="Stover N.A."/>
            <person name="Krieger C.J."/>
            <person name="del Toro C."/>
            <person name="Ryder H.F."/>
            <person name="Williamson S.C."/>
            <person name="Barbeau R.A."/>
            <person name="Hamilton E.P."/>
            <person name="Orias E."/>
        </authorList>
    </citation>
    <scope>NUCLEOTIDE SEQUENCE [LARGE SCALE GENOMIC DNA]</scope>
    <source>
        <strain evidence="2">SB210</strain>
    </source>
</reference>
<keyword evidence="1" id="KW-0808">Transferase</keyword>
<dbReference type="InParanoid" id="W7XCD9"/>
<sequence length="247" mass="29110">MFVIFIDLFQQKKYFKVYLLILYQNIQIRNFIQNKIRIKKMMEQNIILNSLKNLDNSKASSLTHLNLKFSNQIINDQNLQKIHTFLRLCKEIRTLILDFEDCSLQEKDSKLLLNDLPEFKNLETLQINFNFNKIKNGAKEIAQFLLKCQKLNTLQIYLTKNQIKNSEASDIIKSIETMNSLQHLEIEFEGNNIEVDSLTSLKNTLNCLQNKLFTFKIGLGYLNRFERADQFQINDELLQSVMQCLNA</sequence>
<dbReference type="Gene3D" id="3.80.10.10">
    <property type="entry name" value="Ribonuclease Inhibitor"/>
    <property type="match status" value="1"/>
</dbReference>
<keyword evidence="1" id="KW-0418">Kinase</keyword>
<accession>W7XCD9</accession>
<dbReference type="KEGG" id="tet:TTHERM_000491292"/>
<dbReference type="EMBL" id="GG662691">
    <property type="protein sequence ID" value="EWS74213.1"/>
    <property type="molecule type" value="Genomic_DNA"/>
</dbReference>
<dbReference type="SUPFAM" id="SSF52047">
    <property type="entry name" value="RNI-like"/>
    <property type="match status" value="1"/>
</dbReference>
<evidence type="ECO:0000313" key="2">
    <source>
        <dbReference type="Proteomes" id="UP000009168"/>
    </source>
</evidence>
<dbReference type="RefSeq" id="XP_012653273.1">
    <property type="nucleotide sequence ID" value="XM_012797819.1"/>
</dbReference>
<organism evidence="1 2">
    <name type="scientific">Tetrahymena thermophila (strain SB210)</name>
    <dbReference type="NCBI Taxonomy" id="312017"/>
    <lineage>
        <taxon>Eukaryota</taxon>
        <taxon>Sar</taxon>
        <taxon>Alveolata</taxon>
        <taxon>Ciliophora</taxon>
        <taxon>Intramacronucleata</taxon>
        <taxon>Oligohymenophorea</taxon>
        <taxon>Hymenostomatida</taxon>
        <taxon>Tetrahymenina</taxon>
        <taxon>Tetrahymenidae</taxon>
        <taxon>Tetrahymena</taxon>
    </lineage>
</organism>
<proteinExistence type="predicted"/>
<dbReference type="GO" id="GO:0016301">
    <property type="term" value="F:kinase activity"/>
    <property type="evidence" value="ECO:0007669"/>
    <property type="project" value="UniProtKB-KW"/>
</dbReference>
<keyword evidence="2" id="KW-1185">Reference proteome</keyword>
<protein>
    <submittedName>
        <fullName evidence="1">Kinase domain protein</fullName>
    </submittedName>
</protein>
<gene>
    <name evidence="1" type="ORF">TTHERM_000491292</name>
</gene>
<feature type="non-terminal residue" evidence="1">
    <location>
        <position position="247"/>
    </location>
</feature>
<evidence type="ECO:0000313" key="1">
    <source>
        <dbReference type="EMBL" id="EWS74213.1"/>
    </source>
</evidence>
<name>W7XCD9_TETTS</name>